<dbReference type="InterPro" id="IPR050116">
    <property type="entry name" value="DNA_polymerase-Y"/>
</dbReference>
<dbReference type="Pfam" id="PF13438">
    <property type="entry name" value="DUF4113"/>
    <property type="match status" value="1"/>
</dbReference>
<dbReference type="PROSITE" id="PS50173">
    <property type="entry name" value="UMUC"/>
    <property type="match status" value="1"/>
</dbReference>
<evidence type="ECO:0000259" key="7">
    <source>
        <dbReference type="PROSITE" id="PS50173"/>
    </source>
</evidence>
<dbReference type="EMBL" id="BJZS01000118">
    <property type="protein sequence ID" value="GEO97313.1"/>
    <property type="molecule type" value="Genomic_DNA"/>
</dbReference>
<dbReference type="Proteomes" id="UP000321103">
    <property type="component" value="Unassembled WGS sequence"/>
</dbReference>
<evidence type="ECO:0000256" key="6">
    <source>
        <dbReference type="ARBA" id="ARBA00025589"/>
    </source>
</evidence>
<protein>
    <submittedName>
        <fullName evidence="8">Protein UmuC</fullName>
    </submittedName>
</protein>
<dbReference type="GO" id="GO:0006281">
    <property type="term" value="P:DNA repair"/>
    <property type="evidence" value="ECO:0007669"/>
    <property type="project" value="UniProtKB-KW"/>
</dbReference>
<keyword evidence="3" id="KW-0741">SOS mutagenesis</keyword>
<dbReference type="GO" id="GO:0005829">
    <property type="term" value="C:cytosol"/>
    <property type="evidence" value="ECO:0007669"/>
    <property type="project" value="TreeGrafter"/>
</dbReference>
<dbReference type="Gene3D" id="3.30.70.270">
    <property type="match status" value="1"/>
</dbReference>
<dbReference type="InterPro" id="IPR001126">
    <property type="entry name" value="UmuC"/>
</dbReference>
<keyword evidence="5" id="KW-0742">SOS response</keyword>
<comment type="similarity">
    <text evidence="1">Belongs to the DNA polymerase type-Y family.</text>
</comment>
<evidence type="ECO:0000256" key="3">
    <source>
        <dbReference type="ARBA" id="ARBA00023199"/>
    </source>
</evidence>
<dbReference type="PANTHER" id="PTHR11076:SF34">
    <property type="entry name" value="PROTEIN UMUC"/>
    <property type="match status" value="1"/>
</dbReference>
<reference evidence="8 9" key="1">
    <citation type="submission" date="2019-07" db="EMBL/GenBank/DDBJ databases">
        <title>Whole genome shotgun sequence of Kocuria turfanensis NBRC 107627.</title>
        <authorList>
            <person name="Hosoyama A."/>
            <person name="Uohara A."/>
            <person name="Ohji S."/>
            <person name="Ichikawa N."/>
        </authorList>
    </citation>
    <scope>NUCLEOTIDE SEQUENCE [LARGE SCALE GENOMIC DNA]</scope>
    <source>
        <strain evidence="8 9">NBRC 107627</strain>
    </source>
</reference>
<comment type="caution">
    <text evidence="8">The sequence shown here is derived from an EMBL/GenBank/DDBJ whole genome shotgun (WGS) entry which is preliminary data.</text>
</comment>
<evidence type="ECO:0000313" key="9">
    <source>
        <dbReference type="Proteomes" id="UP000321103"/>
    </source>
</evidence>
<evidence type="ECO:0000256" key="4">
    <source>
        <dbReference type="ARBA" id="ARBA00023204"/>
    </source>
</evidence>
<dbReference type="AlphaFoldDB" id="A0A512IHY6"/>
<sequence length="419" mass="45517">MIALVDVNNFYASCEALFEPSLAGKPLVVLSNNDGCVVARSPEAKALGIKMGDPWFQLRADAARWGLIKRSSNYQLYADLSERVMLLLARHALGQEVYSIDECFLLPPEGTPAEQVRWARRLQATVARNVGLPVSIGIASSKTRAKIATETAKKLSATGGVVHWDQAPEGYWDRLMAALPVTEVWGIAGRLAKRLEAMGIETIADLRDADPVAIRHKFSIVQMRTVLELNGYPAIPIEEEVASKQQILVSRSFPDPIWDPEIVGQAVAEFAQRASRRLRKEGEIAGRFTVFASTSPHRPGPTHNVSAHVRLAAPTNEPAPLVAAARAALAPKLLHGMQYMRAGILCMDLAAEGAVPLLPGVIEQPAPLGELIDAVNRRFGSATLALGQLGTHSPAPWRNRQADLSPSYTTDWAELRTVS</sequence>
<keyword evidence="2" id="KW-0227">DNA damage</keyword>
<feature type="domain" description="UmuC" evidence="7">
    <location>
        <begin position="2"/>
        <end position="188"/>
    </location>
</feature>
<dbReference type="GO" id="GO:0003684">
    <property type="term" value="F:damaged DNA binding"/>
    <property type="evidence" value="ECO:0007669"/>
    <property type="project" value="InterPro"/>
</dbReference>
<dbReference type="RefSeq" id="WP_062737453.1">
    <property type="nucleotide sequence ID" value="NZ_BJZS01000118.1"/>
</dbReference>
<dbReference type="STRING" id="388357.GCA_001580365_03830"/>
<dbReference type="Gene3D" id="1.10.150.20">
    <property type="entry name" value="5' to 3' exonuclease, C-terminal subdomain"/>
    <property type="match status" value="1"/>
</dbReference>
<dbReference type="InterPro" id="IPR017961">
    <property type="entry name" value="DNA_pol_Y-fam_little_finger"/>
</dbReference>
<dbReference type="PANTHER" id="PTHR11076">
    <property type="entry name" value="DNA REPAIR POLYMERASE UMUC / TRANSFERASE FAMILY MEMBER"/>
    <property type="match status" value="1"/>
</dbReference>
<dbReference type="GO" id="GO:0042276">
    <property type="term" value="P:error-prone translesion synthesis"/>
    <property type="evidence" value="ECO:0007669"/>
    <property type="project" value="TreeGrafter"/>
</dbReference>
<dbReference type="GO" id="GO:0003887">
    <property type="term" value="F:DNA-directed DNA polymerase activity"/>
    <property type="evidence" value="ECO:0007669"/>
    <property type="project" value="TreeGrafter"/>
</dbReference>
<dbReference type="InterPro" id="IPR025188">
    <property type="entry name" value="DUF4113"/>
</dbReference>
<dbReference type="Pfam" id="PF00817">
    <property type="entry name" value="IMS"/>
    <property type="match status" value="1"/>
</dbReference>
<accession>A0A512IHY6</accession>
<evidence type="ECO:0000256" key="2">
    <source>
        <dbReference type="ARBA" id="ARBA00022763"/>
    </source>
</evidence>
<name>A0A512IHY6_9MICC</name>
<evidence type="ECO:0000256" key="5">
    <source>
        <dbReference type="ARBA" id="ARBA00023236"/>
    </source>
</evidence>
<organism evidence="8 9">
    <name type="scientific">Kocuria turfanensis</name>
    <dbReference type="NCBI Taxonomy" id="388357"/>
    <lineage>
        <taxon>Bacteria</taxon>
        <taxon>Bacillati</taxon>
        <taxon>Actinomycetota</taxon>
        <taxon>Actinomycetes</taxon>
        <taxon>Micrococcales</taxon>
        <taxon>Micrococcaceae</taxon>
        <taxon>Kocuria</taxon>
    </lineage>
</organism>
<dbReference type="Gene3D" id="3.40.1170.60">
    <property type="match status" value="1"/>
</dbReference>
<gene>
    <name evidence="8" type="primary">umuC</name>
    <name evidence="8" type="ORF">KTU01_34360</name>
</gene>
<dbReference type="Pfam" id="PF11799">
    <property type="entry name" value="IMS_C"/>
    <property type="match status" value="1"/>
</dbReference>
<dbReference type="CDD" id="cd01700">
    <property type="entry name" value="PolY_Pol_V_umuC"/>
    <property type="match status" value="1"/>
</dbReference>
<dbReference type="InterPro" id="IPR043128">
    <property type="entry name" value="Rev_trsase/Diguanyl_cyclase"/>
</dbReference>
<evidence type="ECO:0000313" key="8">
    <source>
        <dbReference type="EMBL" id="GEO97313.1"/>
    </source>
</evidence>
<dbReference type="InterPro" id="IPR043502">
    <property type="entry name" value="DNA/RNA_pol_sf"/>
</dbReference>
<comment type="function">
    <text evidence="6">Poorly processive, error-prone DNA polymerase involved in untargeted mutagenesis. Copies undamaged DNA at stalled replication forks, which arise in vivo from mismatched or misaligned primer ends. These misaligned primers can be extended by PolIV. Exhibits no 3'-5' exonuclease (proofreading) activity. May be involved in translesional synthesis, in conjunction with the beta clamp from PolIII.</text>
</comment>
<keyword evidence="9" id="KW-1185">Reference proteome</keyword>
<evidence type="ECO:0000256" key="1">
    <source>
        <dbReference type="ARBA" id="ARBA00010945"/>
    </source>
</evidence>
<keyword evidence="4" id="KW-0234">DNA repair</keyword>
<proteinExistence type="inferred from homology"/>
<dbReference type="SUPFAM" id="SSF56672">
    <property type="entry name" value="DNA/RNA polymerases"/>
    <property type="match status" value="1"/>
</dbReference>
<dbReference type="GO" id="GO:0009432">
    <property type="term" value="P:SOS response"/>
    <property type="evidence" value="ECO:0007669"/>
    <property type="project" value="UniProtKB-KW"/>
</dbReference>